<sequence length="139" mass="14933">MKESTSKPQGTLNQLPMRKKRGRPCKEECLKDDIDVVEMIDVQPSSTSLPPTPPPQPPPPPPPSPPSPSSPPPSPPSPPPLVSNLSTIPVTAVDNRKNNLAGNIQDSIVPLQYVTKNLDEDMGINSISTNKKNPTSFGR</sequence>
<protein>
    <submittedName>
        <fullName evidence="2">Uncharacterized protein</fullName>
    </submittedName>
</protein>
<dbReference type="Proteomes" id="UP000286134">
    <property type="component" value="Unassembled WGS sequence"/>
</dbReference>
<feature type="region of interest" description="Disordered" evidence="1">
    <location>
        <begin position="40"/>
        <end position="85"/>
    </location>
</feature>
<name>A0A420HJS8_9PEZI</name>
<feature type="compositionally biased region" description="Pro residues" evidence="1">
    <location>
        <begin position="50"/>
        <end position="81"/>
    </location>
</feature>
<evidence type="ECO:0000256" key="1">
    <source>
        <dbReference type="SAM" id="MobiDB-lite"/>
    </source>
</evidence>
<organism evidence="2 3">
    <name type="scientific">Erysiphe neolycopersici</name>
    <dbReference type="NCBI Taxonomy" id="212602"/>
    <lineage>
        <taxon>Eukaryota</taxon>
        <taxon>Fungi</taxon>
        <taxon>Dikarya</taxon>
        <taxon>Ascomycota</taxon>
        <taxon>Pezizomycotina</taxon>
        <taxon>Leotiomycetes</taxon>
        <taxon>Erysiphales</taxon>
        <taxon>Erysiphaceae</taxon>
        <taxon>Erysiphe</taxon>
    </lineage>
</organism>
<feature type="compositionally biased region" description="Polar residues" evidence="1">
    <location>
        <begin position="1"/>
        <end position="14"/>
    </location>
</feature>
<keyword evidence="3" id="KW-1185">Reference proteome</keyword>
<dbReference type="AlphaFoldDB" id="A0A420HJS8"/>
<gene>
    <name evidence="2" type="ORF">OnM2_072067b</name>
</gene>
<reference evidence="2 3" key="1">
    <citation type="journal article" date="2018" name="BMC Genomics">
        <title>Comparative genome analyses reveal sequence features reflecting distinct modes of host-adaptation between dicot and monocot powdery mildew.</title>
        <authorList>
            <person name="Wu Y."/>
            <person name="Ma X."/>
            <person name="Pan Z."/>
            <person name="Kale S.D."/>
            <person name="Song Y."/>
            <person name="King H."/>
            <person name="Zhang Q."/>
            <person name="Presley C."/>
            <person name="Deng X."/>
            <person name="Wei C.I."/>
            <person name="Xiao S."/>
        </authorList>
    </citation>
    <scope>NUCLEOTIDE SEQUENCE [LARGE SCALE GENOMIC DNA]</scope>
    <source>
        <strain evidence="2">UMSG2</strain>
    </source>
</reference>
<feature type="region of interest" description="Disordered" evidence="1">
    <location>
        <begin position="1"/>
        <end position="26"/>
    </location>
</feature>
<proteinExistence type="predicted"/>
<feature type="region of interest" description="Disordered" evidence="1">
    <location>
        <begin position="120"/>
        <end position="139"/>
    </location>
</feature>
<feature type="compositionally biased region" description="Polar residues" evidence="1">
    <location>
        <begin position="125"/>
        <end position="139"/>
    </location>
</feature>
<evidence type="ECO:0000313" key="3">
    <source>
        <dbReference type="Proteomes" id="UP000286134"/>
    </source>
</evidence>
<dbReference type="EMBL" id="MCFK01007248">
    <property type="protein sequence ID" value="RKF57685.1"/>
    <property type="molecule type" value="Genomic_DNA"/>
</dbReference>
<evidence type="ECO:0000313" key="2">
    <source>
        <dbReference type="EMBL" id="RKF57685.1"/>
    </source>
</evidence>
<comment type="caution">
    <text evidence="2">The sequence shown here is derived from an EMBL/GenBank/DDBJ whole genome shotgun (WGS) entry which is preliminary data.</text>
</comment>
<accession>A0A420HJS8</accession>